<dbReference type="Gene3D" id="3.90.1170.50">
    <property type="entry name" value="Aldehyde oxidase/xanthine dehydrogenase, a/b hammerhead"/>
    <property type="match status" value="1"/>
</dbReference>
<comment type="cofactor">
    <cofactor evidence="12">
        <name>[2Fe-2S] cluster</name>
        <dbReference type="ChEBI" id="CHEBI:190135"/>
    </cofactor>
</comment>
<dbReference type="InterPro" id="IPR036856">
    <property type="entry name" value="Ald_Oxase/Xan_DH_a/b_sf"/>
</dbReference>
<accession>A0A1L2FUX2</accession>
<evidence type="ECO:0000259" key="13">
    <source>
        <dbReference type="SMART" id="SM01008"/>
    </source>
</evidence>
<dbReference type="PANTHER" id="PTHR45444">
    <property type="entry name" value="XANTHINE DEHYDROGENASE"/>
    <property type="match status" value="1"/>
</dbReference>
<evidence type="ECO:0000259" key="14">
    <source>
        <dbReference type="SMART" id="SM01092"/>
    </source>
</evidence>
<evidence type="ECO:0000256" key="9">
    <source>
        <dbReference type="ARBA" id="ARBA00023002"/>
    </source>
</evidence>
<dbReference type="Pfam" id="PF01315">
    <property type="entry name" value="Ald_Xan_dh_C"/>
    <property type="match status" value="1"/>
</dbReference>
<dbReference type="FunFam" id="3.30.365.10:FF:000001">
    <property type="entry name" value="Xanthine dehydrogenase oxidase"/>
    <property type="match status" value="1"/>
</dbReference>
<dbReference type="Pfam" id="PF20256">
    <property type="entry name" value="MoCoBD_2"/>
    <property type="match status" value="1"/>
</dbReference>
<keyword evidence="5" id="KW-0285">Flavoprotein</keyword>
<evidence type="ECO:0000256" key="1">
    <source>
        <dbReference type="ARBA" id="ARBA00001924"/>
    </source>
</evidence>
<dbReference type="EMBL" id="KX539413">
    <property type="protein sequence ID" value="AOE43257.1"/>
    <property type="molecule type" value="Genomic_DNA"/>
</dbReference>
<reference evidence="15" key="1">
    <citation type="submission" date="2016-06" db="EMBL/GenBank/DDBJ databases">
        <title>A core phylogeny of Dictyostelia derived from 50 functionally divergent proteins retrieved from five existing and six newly sequenced genomes.</title>
        <authorList>
            <person name="Singh R."/>
            <person name="Schilde C."/>
            <person name="Gezzard T."/>
            <person name="Schaap P."/>
        </authorList>
    </citation>
    <scope>NUCLEOTIDE SEQUENCE</scope>
    <source>
        <strain evidence="15">FG12A</strain>
    </source>
</reference>
<evidence type="ECO:0000313" key="15">
    <source>
        <dbReference type="EMBL" id="AOE43257.1"/>
    </source>
</evidence>
<evidence type="ECO:0000256" key="8">
    <source>
        <dbReference type="ARBA" id="ARBA00022827"/>
    </source>
</evidence>
<dbReference type="Pfam" id="PF03450">
    <property type="entry name" value="CO_deh_flav_C"/>
    <property type="match status" value="1"/>
</dbReference>
<proteinExistence type="inferred from homology"/>
<dbReference type="FunFam" id="3.30.365.10:FF:000003">
    <property type="entry name" value="Aldehyde oxidase 1"/>
    <property type="match status" value="1"/>
</dbReference>
<keyword evidence="8" id="KW-0274">FAD</keyword>
<dbReference type="InterPro" id="IPR005107">
    <property type="entry name" value="CO_DH_flav_C"/>
</dbReference>
<dbReference type="InterPro" id="IPR036683">
    <property type="entry name" value="CO_DH_flav_C_dom_sf"/>
</dbReference>
<evidence type="ECO:0000256" key="6">
    <source>
        <dbReference type="ARBA" id="ARBA00022714"/>
    </source>
</evidence>
<dbReference type="Gene3D" id="3.30.365.10">
    <property type="entry name" value="Aldehyde oxidase/xanthine dehydrogenase, molybdopterin binding domain"/>
    <property type="match status" value="4"/>
</dbReference>
<evidence type="ECO:0000256" key="7">
    <source>
        <dbReference type="ARBA" id="ARBA00022723"/>
    </source>
</evidence>
<dbReference type="GO" id="GO:0016491">
    <property type="term" value="F:oxidoreductase activity"/>
    <property type="evidence" value="ECO:0007669"/>
    <property type="project" value="UniProtKB-KW"/>
</dbReference>
<keyword evidence="10" id="KW-0408">Iron</keyword>
<evidence type="ECO:0000256" key="10">
    <source>
        <dbReference type="ARBA" id="ARBA00023004"/>
    </source>
</evidence>
<keyword evidence="11" id="KW-0411">Iron-sulfur</keyword>
<dbReference type="PANTHER" id="PTHR45444:SF3">
    <property type="entry name" value="XANTHINE DEHYDROGENASE"/>
    <property type="match status" value="1"/>
</dbReference>
<dbReference type="InterPro" id="IPR037165">
    <property type="entry name" value="AldOxase/xan_DH_Mopterin-bd_sf"/>
</dbReference>
<keyword evidence="7" id="KW-0479">Metal-binding</keyword>
<gene>
    <name evidence="15" type="primary">xdh</name>
</gene>
<keyword evidence="4" id="KW-0500">Molybdenum</keyword>
<dbReference type="AlphaFoldDB" id="A0A1L2FUX2"/>
<comment type="cofactor">
    <cofactor evidence="2">
        <name>FAD</name>
        <dbReference type="ChEBI" id="CHEBI:57692"/>
    </cofactor>
</comment>
<dbReference type="SMART" id="SM01008">
    <property type="entry name" value="Ald_Xan_dh_C"/>
    <property type="match status" value="1"/>
</dbReference>
<dbReference type="GO" id="GO:0005506">
    <property type="term" value="F:iron ion binding"/>
    <property type="evidence" value="ECO:0007669"/>
    <property type="project" value="InterPro"/>
</dbReference>
<dbReference type="SMART" id="SM01092">
    <property type="entry name" value="CO_deh_flav_C"/>
    <property type="match status" value="1"/>
</dbReference>
<evidence type="ECO:0000256" key="12">
    <source>
        <dbReference type="ARBA" id="ARBA00034078"/>
    </source>
</evidence>
<name>A0A1L2FUX2_9MYCE</name>
<dbReference type="InterPro" id="IPR016208">
    <property type="entry name" value="Ald_Oxase/xanthine_DH-like"/>
</dbReference>
<keyword evidence="9" id="KW-0560">Oxidoreductase</keyword>
<evidence type="ECO:0000256" key="11">
    <source>
        <dbReference type="ARBA" id="ARBA00023014"/>
    </source>
</evidence>
<dbReference type="SUPFAM" id="SSF56003">
    <property type="entry name" value="Molybdenum cofactor-binding domain"/>
    <property type="match status" value="1"/>
</dbReference>
<organism evidence="15">
    <name type="scientific">Acytostelium leptosomum</name>
    <dbReference type="NCBI Taxonomy" id="133408"/>
    <lineage>
        <taxon>Eukaryota</taxon>
        <taxon>Amoebozoa</taxon>
        <taxon>Evosea</taxon>
        <taxon>Eumycetozoa</taxon>
        <taxon>Dictyostelia</taxon>
        <taxon>Acytosteliales</taxon>
        <taxon>Acytosteliaceae</taxon>
        <taxon>Acytostelium</taxon>
    </lineage>
</organism>
<dbReference type="Gene3D" id="3.30.390.50">
    <property type="entry name" value="CO dehydrogenase flavoprotein, C-terminal domain"/>
    <property type="match status" value="1"/>
</dbReference>
<evidence type="ECO:0000256" key="3">
    <source>
        <dbReference type="ARBA" id="ARBA00006849"/>
    </source>
</evidence>
<sequence length="938" mass="104261">MSTRCCLRAVLFSHWYHLTPTTNKWFERCQSAASSRLTLEFVEAYKQSRRRDDDIAIVSCCFRVSLQRTGDDNSHTQFTVRDSTLAYGGMNIKAVTAPATQELLKDAQWNRDILDRIYQTLEKDLPLAQGAPGGMIEYRRSLTTSFFFKFFITVCDKLYAIARNPSHLVDQRELSAIKKYSREMSSGEQTYQTQPHLNPVTMPIKHQSADKQVTGEAVYTDDLKYPSFSAAMVLSIDATKALAMPGVKGFYSAKDIKGENQVGPVFHDEELLASKEVLCMGYPLGVVVAETHQQALEASKAVVVEYEDLPAVLTIEDAIAKNSFLNVYHVINDGDVVKGFGESEHIIEGEMKVGGQEHFYLETNAALAIPVEDEFTVYSSTQNPTKTQNLLSLVLGIPANQIIVKLKRMGGGFGGKETRSIFVACICALAAQKLRKPVKLNLDRDTDMITTGARHPFLGKYKIGFDKNGLIKAASIDLYADAGYSFDLSIGVLDRAIFHSENAYKIPNIRVTGRLCKTNLPTNTAFRGFGGPQGMIICENWIEHISNFLKKPSHEIRQLNFYKENDYTQYLQLVNNCQLQRVWEETMIKSDYLERQKQVQQFNKDNKWKKRGISIIPTKFGMSFTVKTLNQAGALVHVYTDGTVLVTHGGTEMGQGLHTKMIQIAALELGVPVDKVYISETSTDKVANTAPTAASVSSDMNGMAVLDACKQINSRLAPLRERFPDYSFQKLVTQAFVERVNLSANGFYATPNIGYVFKDSGVGEGTPFNYFNYGCACSEVEVDTLTGDHTILRTDIVMDVGDSLNPTIDIGQVEGAFTQGVGWSTLEEIVTFNNGFMFTRGPSTYKIPGFNDVPIKLNVSLLSNAPNPKAIHSSKGVGEPPLFLGSSVYFAIRDAITSARKDREGVDPDAWFNLQSPATCERIRNSCVDRFTDQFAKK</sequence>
<dbReference type="GO" id="GO:0051537">
    <property type="term" value="F:2 iron, 2 sulfur cluster binding"/>
    <property type="evidence" value="ECO:0007669"/>
    <property type="project" value="UniProtKB-KW"/>
</dbReference>
<comment type="similarity">
    <text evidence="3">Belongs to the xanthine dehydrogenase family.</text>
</comment>
<keyword evidence="6" id="KW-0001">2Fe-2S</keyword>
<feature type="domain" description="Aldehyde oxidase/xanthine dehydrogenase a/b hammerhead" evidence="13">
    <location>
        <begin position="214"/>
        <end position="310"/>
    </location>
</feature>
<evidence type="ECO:0000256" key="2">
    <source>
        <dbReference type="ARBA" id="ARBA00001974"/>
    </source>
</evidence>
<feature type="domain" description="CO dehydrogenase flavoprotein C-terminal" evidence="14">
    <location>
        <begin position="43"/>
        <end position="154"/>
    </location>
</feature>
<dbReference type="InterPro" id="IPR046867">
    <property type="entry name" value="AldOxase/xan_DH_MoCoBD2"/>
</dbReference>
<dbReference type="InterPro" id="IPR008274">
    <property type="entry name" value="AldOxase/xan_DH_MoCoBD1"/>
</dbReference>
<dbReference type="Pfam" id="PF02738">
    <property type="entry name" value="MoCoBD_1"/>
    <property type="match status" value="1"/>
</dbReference>
<comment type="cofactor">
    <cofactor evidence="1">
        <name>Mo-molybdopterin</name>
        <dbReference type="ChEBI" id="CHEBI:71302"/>
    </cofactor>
</comment>
<evidence type="ECO:0000256" key="5">
    <source>
        <dbReference type="ARBA" id="ARBA00022630"/>
    </source>
</evidence>
<dbReference type="FunFam" id="3.30.365.10:FF:000004">
    <property type="entry name" value="Xanthine dehydrogenase oxidase"/>
    <property type="match status" value="1"/>
</dbReference>
<dbReference type="SUPFAM" id="SSF54665">
    <property type="entry name" value="CO dehydrogenase molybdoprotein N-domain-like"/>
    <property type="match status" value="1"/>
</dbReference>
<evidence type="ECO:0000256" key="4">
    <source>
        <dbReference type="ARBA" id="ARBA00022505"/>
    </source>
</evidence>
<protein>
    <submittedName>
        <fullName evidence="15">Xanthine dehydrogenase</fullName>
    </submittedName>
</protein>
<dbReference type="SUPFAM" id="SSF55447">
    <property type="entry name" value="CO dehydrogenase flavoprotein C-terminal domain-like"/>
    <property type="match status" value="1"/>
</dbReference>
<dbReference type="InterPro" id="IPR000674">
    <property type="entry name" value="Ald_Oxase/Xan_DH_a/b"/>
</dbReference>